<dbReference type="Proteomes" id="UP000663829">
    <property type="component" value="Unassembled WGS sequence"/>
</dbReference>
<name>A0A816H8G2_9BILA</name>
<dbReference type="AlphaFoldDB" id="A0A816H8G2"/>
<feature type="non-terminal residue" evidence="1">
    <location>
        <position position="1"/>
    </location>
</feature>
<dbReference type="EMBL" id="CAJOBC010159456">
    <property type="protein sequence ID" value="CAF4694066.1"/>
    <property type="molecule type" value="Genomic_DNA"/>
</dbReference>
<dbReference type="EMBL" id="CAJNOQ010068442">
    <property type="protein sequence ID" value="CAF1683314.1"/>
    <property type="molecule type" value="Genomic_DNA"/>
</dbReference>
<organism evidence="1 3">
    <name type="scientific">Didymodactylos carnosus</name>
    <dbReference type="NCBI Taxonomy" id="1234261"/>
    <lineage>
        <taxon>Eukaryota</taxon>
        <taxon>Metazoa</taxon>
        <taxon>Spiralia</taxon>
        <taxon>Gnathifera</taxon>
        <taxon>Rotifera</taxon>
        <taxon>Eurotatoria</taxon>
        <taxon>Bdelloidea</taxon>
        <taxon>Philodinida</taxon>
        <taxon>Philodinidae</taxon>
        <taxon>Didymodactylos</taxon>
    </lineage>
</organism>
<proteinExistence type="predicted"/>
<accession>A0A816H8G2</accession>
<dbReference type="Proteomes" id="UP000681722">
    <property type="component" value="Unassembled WGS sequence"/>
</dbReference>
<gene>
    <name evidence="1" type="ORF">GPM918_LOCUS46663</name>
    <name evidence="2" type="ORF">SRO942_LOCUS51294</name>
</gene>
<evidence type="ECO:0000313" key="1">
    <source>
        <dbReference type="EMBL" id="CAF1683314.1"/>
    </source>
</evidence>
<protein>
    <submittedName>
        <fullName evidence="1">Uncharacterized protein</fullName>
    </submittedName>
</protein>
<comment type="caution">
    <text evidence="1">The sequence shown here is derived from an EMBL/GenBank/DDBJ whole genome shotgun (WGS) entry which is preliminary data.</text>
</comment>
<keyword evidence="3" id="KW-1185">Reference proteome</keyword>
<feature type="non-terminal residue" evidence="1">
    <location>
        <position position="75"/>
    </location>
</feature>
<reference evidence="1" key="1">
    <citation type="submission" date="2021-02" db="EMBL/GenBank/DDBJ databases">
        <authorList>
            <person name="Nowell W R."/>
        </authorList>
    </citation>
    <scope>NUCLEOTIDE SEQUENCE</scope>
</reference>
<evidence type="ECO:0000313" key="3">
    <source>
        <dbReference type="Proteomes" id="UP000663829"/>
    </source>
</evidence>
<sequence length="75" mass="8866">ILNALPVALQDEESKENQRYASRLLHDFIRTQNTQTTVQTRMLLSFEELARNQQYEIPQNILDRIEEFLSTISKD</sequence>
<evidence type="ECO:0000313" key="2">
    <source>
        <dbReference type="EMBL" id="CAF4694066.1"/>
    </source>
</evidence>